<dbReference type="eggNOG" id="KOG0266">
    <property type="taxonomic scope" value="Eukaryota"/>
</dbReference>
<dbReference type="InterPro" id="IPR027728">
    <property type="entry name" value="Topless_fam"/>
</dbReference>
<feature type="repeat" description="WD" evidence="1">
    <location>
        <begin position="136"/>
        <end position="167"/>
    </location>
</feature>
<dbReference type="EMBL" id="KI632119">
    <property type="protein sequence ID" value="EYU24635.1"/>
    <property type="molecule type" value="Genomic_DNA"/>
</dbReference>
<accession>A0A022QDQ9</accession>
<dbReference type="PROSITE" id="PS50082">
    <property type="entry name" value="WD_REPEATS_2"/>
    <property type="match status" value="1"/>
</dbReference>
<dbReference type="SMART" id="SM00320">
    <property type="entry name" value="WD40"/>
    <property type="match status" value="3"/>
</dbReference>
<reference evidence="2 3" key="1">
    <citation type="journal article" date="2013" name="Proc. Natl. Acad. Sci. U.S.A.">
        <title>Fine-scale variation in meiotic recombination in Mimulus inferred from population shotgun sequencing.</title>
        <authorList>
            <person name="Hellsten U."/>
            <person name="Wright K.M."/>
            <person name="Jenkins J."/>
            <person name="Shu S."/>
            <person name="Yuan Y."/>
            <person name="Wessler S.R."/>
            <person name="Schmutz J."/>
            <person name="Willis J.H."/>
            <person name="Rokhsar D.S."/>
        </authorList>
    </citation>
    <scope>NUCLEOTIDE SEQUENCE [LARGE SCALE GENOMIC DNA]</scope>
    <source>
        <strain evidence="3">cv. DUN x IM62</strain>
    </source>
</reference>
<name>A0A022QDQ9_ERYGU</name>
<keyword evidence="3" id="KW-1185">Reference proteome</keyword>
<dbReference type="AlphaFoldDB" id="A0A022QDQ9"/>
<dbReference type="STRING" id="4155.A0A022QDQ9"/>
<evidence type="ECO:0000313" key="3">
    <source>
        <dbReference type="Proteomes" id="UP000030748"/>
    </source>
</evidence>
<dbReference type="PANTHER" id="PTHR44083">
    <property type="entry name" value="TOPLESS-RELATED PROTEIN 1-RELATED"/>
    <property type="match status" value="1"/>
</dbReference>
<dbReference type="SUPFAM" id="SSF50978">
    <property type="entry name" value="WD40 repeat-like"/>
    <property type="match status" value="1"/>
</dbReference>
<dbReference type="PROSITE" id="PS50294">
    <property type="entry name" value="WD_REPEATS_REGION"/>
    <property type="match status" value="1"/>
</dbReference>
<proteinExistence type="predicted"/>
<dbReference type="InterPro" id="IPR015943">
    <property type="entry name" value="WD40/YVTN_repeat-like_dom_sf"/>
</dbReference>
<dbReference type="Gene3D" id="2.130.10.10">
    <property type="entry name" value="YVTN repeat-like/Quinoprotein amine dehydrogenase"/>
    <property type="match status" value="2"/>
</dbReference>
<dbReference type="InterPro" id="IPR036322">
    <property type="entry name" value="WD40_repeat_dom_sf"/>
</dbReference>
<evidence type="ECO:0000313" key="2">
    <source>
        <dbReference type="EMBL" id="EYU24635.1"/>
    </source>
</evidence>
<dbReference type="InterPro" id="IPR001680">
    <property type="entry name" value="WD40_rpt"/>
</dbReference>
<dbReference type="Proteomes" id="UP000030748">
    <property type="component" value="Unassembled WGS sequence"/>
</dbReference>
<keyword evidence="1" id="KW-0853">WD repeat</keyword>
<evidence type="ECO:0000256" key="1">
    <source>
        <dbReference type="PROSITE-ProRule" id="PRU00221"/>
    </source>
</evidence>
<dbReference type="Pfam" id="PF00400">
    <property type="entry name" value="WD40"/>
    <property type="match status" value="2"/>
</dbReference>
<dbReference type="PANTHER" id="PTHR44083:SF22">
    <property type="entry name" value="PROTEIN TPR3-LIKE"/>
    <property type="match status" value="1"/>
</dbReference>
<protein>
    <submittedName>
        <fullName evidence="2">Uncharacterized protein</fullName>
    </submittedName>
</protein>
<dbReference type="GO" id="GO:0006355">
    <property type="term" value="P:regulation of DNA-templated transcription"/>
    <property type="evidence" value="ECO:0007669"/>
    <property type="project" value="InterPro"/>
</dbReference>
<gene>
    <name evidence="2" type="ORF">MIMGU_mgv1a010465mg</name>
</gene>
<sequence length="311" mass="34521">MKCNYCLLAMTLSGVHYVWRWENDARAEFPPRLPPALWEPFVGRKMAHQNTDEISEPGGSCFALYADESTLISMAPGAGLSPFDTNTYKRGEHIYKPHPAPTVLAIHPMNNDIIAVGMDDSTIFIFENFVLNEILEGGHTERVSGLAFSNLLDVLVSSGKDSQLCVWGSKDWMKKDSRCLHVPHDDTSLHFYVDQLQFLVVHPRQLAVYAAKNLKELHKRDTMEFAVAPMTDATFSADGNFIYACFKDGSVCIYTSAYLVLHCNIASSAYQIDNISSSSSSTRVYPAVIAVHPEKAQLALGMTDGSIYVNI</sequence>
<organism evidence="2 3">
    <name type="scientific">Erythranthe guttata</name>
    <name type="common">Yellow monkey flower</name>
    <name type="synonym">Mimulus guttatus</name>
    <dbReference type="NCBI Taxonomy" id="4155"/>
    <lineage>
        <taxon>Eukaryota</taxon>
        <taxon>Viridiplantae</taxon>
        <taxon>Streptophyta</taxon>
        <taxon>Embryophyta</taxon>
        <taxon>Tracheophyta</taxon>
        <taxon>Spermatophyta</taxon>
        <taxon>Magnoliopsida</taxon>
        <taxon>eudicotyledons</taxon>
        <taxon>Gunneridae</taxon>
        <taxon>Pentapetalae</taxon>
        <taxon>asterids</taxon>
        <taxon>lamiids</taxon>
        <taxon>Lamiales</taxon>
        <taxon>Phrymaceae</taxon>
        <taxon>Erythranthe</taxon>
    </lineage>
</organism>